<protein>
    <recommendedName>
        <fullName evidence="4">Periplasmic protein</fullName>
    </recommendedName>
</protein>
<sequence length="318" mass="35699">MNPRLTLLPLAFIVSSAQAQLAETAGFSGEISLNAGFISSESNFNTDSNSTITSLNQRAESDESFIVAPLGSAAYTFGNKLNHQVYAGTTRSDIAIGTLAFQLGYKYQLASGTVLDFSYLPTILEGETWQDPYLTGQSRNTTDEGGNAFRLQINRFLDDNFNLDLAYADKDVEKDTVTDSSLLRDAKIYHIKGDYRIPLSRTSMLQPAFTYVYQDADGEAESFDSYRFELSWFQFVNRHRFAVTAGYTLKNYEAASDTFDKTRDDGKLSLFAAYEYKNVFDWQNWSLISLAGYGNNDSNITFYDEKEYLLSVGLNYGF</sequence>
<accession>A0A0C1ZHZ7</accession>
<comment type="caution">
    <text evidence="2">The sequence shown here is derived from an EMBL/GenBank/DDBJ whole genome shotgun (WGS) entry which is preliminary data.</text>
</comment>
<reference evidence="2 3" key="1">
    <citation type="submission" date="2014-07" db="EMBL/GenBank/DDBJ databases">
        <title>Unique and conserved regions in Vibrio harveyi and related species in comparison with the shrimp pathogen Vibrio harveyi CAIM 1792.</title>
        <authorList>
            <person name="Espinoza-Valles I."/>
            <person name="Vora G."/>
            <person name="Leekitcharoenphon P."/>
            <person name="Ussery D."/>
            <person name="Hoj L."/>
            <person name="Gomez-Gil B."/>
        </authorList>
    </citation>
    <scope>NUCLEOTIDE SEQUENCE [LARGE SCALE GENOMIC DNA]</scope>
    <source>
        <strain evidence="3">CAIM 1854 / LMG 25443</strain>
    </source>
</reference>
<evidence type="ECO:0000313" key="2">
    <source>
        <dbReference type="EMBL" id="KIF52771.1"/>
    </source>
</evidence>
<dbReference type="PATRIC" id="fig|1229493.5.peg.1530"/>
<dbReference type="EMBL" id="JPRD01000018">
    <property type="protein sequence ID" value="KIF52771.1"/>
    <property type="molecule type" value="Genomic_DNA"/>
</dbReference>
<dbReference type="Proteomes" id="UP000031586">
    <property type="component" value="Unassembled WGS sequence"/>
</dbReference>
<dbReference type="PIRSF" id="PIRSF028696">
    <property type="entry name" value="UCP028696"/>
    <property type="match status" value="1"/>
</dbReference>
<organism evidence="2 3">
    <name type="scientific">Vibrio owensii CAIM 1854 = LMG 25443</name>
    <dbReference type="NCBI Taxonomy" id="1229493"/>
    <lineage>
        <taxon>Bacteria</taxon>
        <taxon>Pseudomonadati</taxon>
        <taxon>Pseudomonadota</taxon>
        <taxon>Gammaproteobacteria</taxon>
        <taxon>Vibrionales</taxon>
        <taxon>Vibrionaceae</taxon>
        <taxon>Vibrio</taxon>
    </lineage>
</organism>
<name>A0A0C1ZHZ7_9VIBR</name>
<feature type="signal peptide" evidence="1">
    <location>
        <begin position="1"/>
        <end position="19"/>
    </location>
</feature>
<dbReference type="InterPro" id="IPR016896">
    <property type="entry name" value="DUF2860"/>
</dbReference>
<proteinExistence type="predicted"/>
<feature type="chain" id="PRO_5002144325" description="Periplasmic protein" evidence="1">
    <location>
        <begin position="20"/>
        <end position="318"/>
    </location>
</feature>
<evidence type="ECO:0000256" key="1">
    <source>
        <dbReference type="SAM" id="SignalP"/>
    </source>
</evidence>
<evidence type="ECO:0000313" key="3">
    <source>
        <dbReference type="Proteomes" id="UP000031586"/>
    </source>
</evidence>
<keyword evidence="1" id="KW-0732">Signal</keyword>
<gene>
    <name evidence="2" type="ORF">H735_12140</name>
</gene>
<evidence type="ECO:0008006" key="4">
    <source>
        <dbReference type="Google" id="ProtNLM"/>
    </source>
</evidence>
<dbReference type="Pfam" id="PF11059">
    <property type="entry name" value="DUF2860"/>
    <property type="match status" value="1"/>
</dbReference>
<dbReference type="RefSeq" id="WP_020195185.1">
    <property type="nucleotide sequence ID" value="NZ_BAOH01000017.1"/>
</dbReference>
<dbReference type="AlphaFoldDB" id="A0A0C1ZHZ7"/>